<dbReference type="GO" id="GO:0005524">
    <property type="term" value="F:ATP binding"/>
    <property type="evidence" value="ECO:0007669"/>
    <property type="project" value="UniProtKB-KW"/>
</dbReference>
<keyword evidence="3" id="KW-0067">ATP-binding</keyword>
<dbReference type="GO" id="GO:0003677">
    <property type="term" value="F:DNA binding"/>
    <property type="evidence" value="ECO:0007669"/>
    <property type="project" value="InterPro"/>
</dbReference>
<dbReference type="CDD" id="cd00009">
    <property type="entry name" value="AAA"/>
    <property type="match status" value="1"/>
</dbReference>
<dbReference type="Gene3D" id="1.10.8.60">
    <property type="match status" value="1"/>
</dbReference>
<dbReference type="GO" id="GO:0006261">
    <property type="term" value="P:DNA-templated DNA replication"/>
    <property type="evidence" value="ECO:0007669"/>
    <property type="project" value="TreeGrafter"/>
</dbReference>
<accession>A0A644WQ06</accession>
<dbReference type="GO" id="GO:0003689">
    <property type="term" value="F:DNA clamp loader activity"/>
    <property type="evidence" value="ECO:0007669"/>
    <property type="project" value="TreeGrafter"/>
</dbReference>
<dbReference type="GO" id="GO:0006281">
    <property type="term" value="P:DNA repair"/>
    <property type="evidence" value="ECO:0007669"/>
    <property type="project" value="TreeGrafter"/>
</dbReference>
<dbReference type="InterPro" id="IPR027417">
    <property type="entry name" value="P-loop_NTPase"/>
</dbReference>
<dbReference type="Gene3D" id="1.20.272.10">
    <property type="match status" value="1"/>
</dbReference>
<dbReference type="PANTHER" id="PTHR11669:SF20">
    <property type="entry name" value="REPLICATION FACTOR C SUBUNIT 4"/>
    <property type="match status" value="1"/>
</dbReference>
<dbReference type="SUPFAM" id="SSF52540">
    <property type="entry name" value="P-loop containing nucleoside triphosphate hydrolases"/>
    <property type="match status" value="1"/>
</dbReference>
<dbReference type="SUPFAM" id="SSF48019">
    <property type="entry name" value="post-AAA+ oligomerization domain-like"/>
    <property type="match status" value="1"/>
</dbReference>
<dbReference type="EMBL" id="VSSQ01001168">
    <property type="protein sequence ID" value="MPM05822.1"/>
    <property type="molecule type" value="Genomic_DNA"/>
</dbReference>
<dbReference type="AlphaFoldDB" id="A0A644WQ06"/>
<comment type="caution">
    <text evidence="5">The sequence shown here is derived from an EMBL/GenBank/DDBJ whole genome shotgun (WGS) entry which is preliminary data.</text>
</comment>
<dbReference type="Pfam" id="PF08542">
    <property type="entry name" value="Rep_fac_C"/>
    <property type="match status" value="1"/>
</dbReference>
<dbReference type="InterPro" id="IPR008921">
    <property type="entry name" value="DNA_pol3_clamp-load_cplx_C"/>
</dbReference>
<evidence type="ECO:0000256" key="1">
    <source>
        <dbReference type="ARBA" id="ARBA00022705"/>
    </source>
</evidence>
<keyword evidence="1" id="KW-0235">DNA replication</keyword>
<sequence length="332" mass="36645">MLWIEKYRPASFEEVIGQTSPIKQLSAYAKQGNLPHLLVIGRSGCGKTSALEVFSRLFYTESAAENTTILPVSVMFSQGHTYFAENDRFAHLYQKNKSVLANFKYVVRWHASLKPLSAPFRLIIFDGAGDLTKDAQAALRRIMEQYSQTCRFIFVTNSLASIIDPIRSRCVPLYFLPIDETTMRGCLKDVLEKEGLTGSVSDETLDMLILGSAGDLRKALVWLELMALHGVEDLSELMRTETGELAAAAILAAGKGDAAAAQKILENLLIEYGMSAGDLLRQIRLSLMGDMTPDLALLFSKTDVMLVEGNNEYLQMNAFAAVLTELLSQTNG</sequence>
<dbReference type="PANTHER" id="PTHR11669">
    <property type="entry name" value="REPLICATION FACTOR C / DNA POLYMERASE III GAMMA-TAU SUBUNIT"/>
    <property type="match status" value="1"/>
</dbReference>
<feature type="domain" description="Replication factor C C-terminal" evidence="4">
    <location>
        <begin position="255"/>
        <end position="321"/>
    </location>
</feature>
<evidence type="ECO:0000256" key="3">
    <source>
        <dbReference type="ARBA" id="ARBA00022840"/>
    </source>
</evidence>
<dbReference type="InterPro" id="IPR013748">
    <property type="entry name" value="Rep_factorC_C"/>
</dbReference>
<evidence type="ECO:0000313" key="5">
    <source>
        <dbReference type="EMBL" id="MPM05822.1"/>
    </source>
</evidence>
<protein>
    <recommendedName>
        <fullName evidence="4">Replication factor C C-terminal domain-containing protein</fullName>
    </recommendedName>
</protein>
<organism evidence="5">
    <name type="scientific">bioreactor metagenome</name>
    <dbReference type="NCBI Taxonomy" id="1076179"/>
    <lineage>
        <taxon>unclassified sequences</taxon>
        <taxon>metagenomes</taxon>
        <taxon>ecological metagenomes</taxon>
    </lineage>
</organism>
<dbReference type="Pfam" id="PF13177">
    <property type="entry name" value="DNA_pol3_delta2"/>
    <property type="match status" value="1"/>
</dbReference>
<reference evidence="5" key="1">
    <citation type="submission" date="2019-08" db="EMBL/GenBank/DDBJ databases">
        <authorList>
            <person name="Kucharzyk K."/>
            <person name="Murdoch R.W."/>
            <person name="Higgins S."/>
            <person name="Loffler F."/>
        </authorList>
    </citation>
    <scope>NUCLEOTIDE SEQUENCE</scope>
</reference>
<evidence type="ECO:0000256" key="2">
    <source>
        <dbReference type="ARBA" id="ARBA00022741"/>
    </source>
</evidence>
<keyword evidence="2" id="KW-0547">Nucleotide-binding</keyword>
<dbReference type="NCBIfam" id="NF009067">
    <property type="entry name" value="PRK12402.1"/>
    <property type="match status" value="1"/>
</dbReference>
<dbReference type="InterPro" id="IPR050238">
    <property type="entry name" value="DNA_Rep/Repair_Clamp_Loader"/>
</dbReference>
<proteinExistence type="predicted"/>
<dbReference type="Gene3D" id="3.40.50.300">
    <property type="entry name" value="P-loop containing nucleotide triphosphate hydrolases"/>
    <property type="match status" value="1"/>
</dbReference>
<name>A0A644WQ06_9ZZZZ</name>
<dbReference type="GO" id="GO:0005663">
    <property type="term" value="C:DNA replication factor C complex"/>
    <property type="evidence" value="ECO:0007669"/>
    <property type="project" value="TreeGrafter"/>
</dbReference>
<gene>
    <name evidence="5" type="ORF">SDC9_52117</name>
</gene>
<evidence type="ECO:0000259" key="4">
    <source>
        <dbReference type="Pfam" id="PF08542"/>
    </source>
</evidence>